<dbReference type="AlphaFoldDB" id="A0A8T0RGE1"/>
<gene>
    <name evidence="1" type="ORF">PVAP13_6KG281312</name>
</gene>
<comment type="caution">
    <text evidence="1">The sequence shown here is derived from an EMBL/GenBank/DDBJ whole genome shotgun (WGS) entry which is preliminary data.</text>
</comment>
<dbReference type="EMBL" id="CM029047">
    <property type="protein sequence ID" value="KAG2584196.1"/>
    <property type="molecule type" value="Genomic_DNA"/>
</dbReference>
<evidence type="ECO:0000313" key="2">
    <source>
        <dbReference type="Proteomes" id="UP000823388"/>
    </source>
</evidence>
<keyword evidence="2" id="KW-1185">Reference proteome</keyword>
<sequence>MMIERYQHTAGPVFVTGPGPCTVRSMALGAQQLIKCMGHGWKTRGLGRVYSSCTHVIGTSLSHKTAAPPPNCYAAFITSVLLLHGPSYTEFFFLKIKSYSEDSLPLLSV</sequence>
<reference evidence="1" key="1">
    <citation type="submission" date="2020-05" db="EMBL/GenBank/DDBJ databases">
        <title>WGS assembly of Panicum virgatum.</title>
        <authorList>
            <person name="Lovell J.T."/>
            <person name="Jenkins J."/>
            <person name="Shu S."/>
            <person name="Juenger T.E."/>
            <person name="Schmutz J."/>
        </authorList>
    </citation>
    <scope>NUCLEOTIDE SEQUENCE</scope>
    <source>
        <strain evidence="1">AP13</strain>
    </source>
</reference>
<evidence type="ECO:0000313" key="1">
    <source>
        <dbReference type="EMBL" id="KAG2584196.1"/>
    </source>
</evidence>
<dbReference type="Proteomes" id="UP000823388">
    <property type="component" value="Chromosome 6K"/>
</dbReference>
<proteinExistence type="predicted"/>
<organism evidence="1 2">
    <name type="scientific">Panicum virgatum</name>
    <name type="common">Blackwell switchgrass</name>
    <dbReference type="NCBI Taxonomy" id="38727"/>
    <lineage>
        <taxon>Eukaryota</taxon>
        <taxon>Viridiplantae</taxon>
        <taxon>Streptophyta</taxon>
        <taxon>Embryophyta</taxon>
        <taxon>Tracheophyta</taxon>
        <taxon>Spermatophyta</taxon>
        <taxon>Magnoliopsida</taxon>
        <taxon>Liliopsida</taxon>
        <taxon>Poales</taxon>
        <taxon>Poaceae</taxon>
        <taxon>PACMAD clade</taxon>
        <taxon>Panicoideae</taxon>
        <taxon>Panicodae</taxon>
        <taxon>Paniceae</taxon>
        <taxon>Panicinae</taxon>
        <taxon>Panicum</taxon>
        <taxon>Panicum sect. Hiantes</taxon>
    </lineage>
</organism>
<accession>A0A8T0RGE1</accession>
<name>A0A8T0RGE1_PANVG</name>
<protein>
    <submittedName>
        <fullName evidence="1">Uncharacterized protein</fullName>
    </submittedName>
</protein>